<keyword evidence="3" id="KW-0964">Secreted</keyword>
<sequence>MPIHTVSRVLLAAGFTATALSAASQAGFAGGGHGPVVISRNISVSYDPVYDNGATPLSKVACSGGSNGLMAKGYTDFASIPTFPYIGSADIVEGYNSTRCGECWELKYEAPTVKDVIYLIVVDAAEKGWTISTPAMNDLTYGEGEELGRVNAVARLMPQSYCGM</sequence>
<feature type="chain" id="PRO_5013661389" description="Cerato-platanin" evidence="4">
    <location>
        <begin position="22"/>
        <end position="164"/>
    </location>
</feature>
<dbReference type="CDD" id="cd22778">
    <property type="entry name" value="DPBB_CEPL-like"/>
    <property type="match status" value="1"/>
</dbReference>
<proteinExistence type="inferred from homology"/>
<dbReference type="InterPro" id="IPR036908">
    <property type="entry name" value="RlpA-like_sf"/>
</dbReference>
<evidence type="ECO:0000256" key="4">
    <source>
        <dbReference type="SAM" id="SignalP"/>
    </source>
</evidence>
<evidence type="ECO:0000313" key="6">
    <source>
        <dbReference type="Proteomes" id="UP000230002"/>
    </source>
</evidence>
<evidence type="ECO:0000256" key="1">
    <source>
        <dbReference type="ARBA" id="ARBA00004613"/>
    </source>
</evidence>
<dbReference type="EMBL" id="AYKW01000041">
    <property type="protein sequence ID" value="PIL26671.1"/>
    <property type="molecule type" value="Genomic_DNA"/>
</dbReference>
<dbReference type="Proteomes" id="UP000230002">
    <property type="component" value="Unassembled WGS sequence"/>
</dbReference>
<dbReference type="SUPFAM" id="SSF50685">
    <property type="entry name" value="Barwin-like endoglucanases"/>
    <property type="match status" value="1"/>
</dbReference>
<evidence type="ECO:0008006" key="7">
    <source>
        <dbReference type="Google" id="ProtNLM"/>
    </source>
</evidence>
<keyword evidence="4" id="KW-0732">Signal</keyword>
<dbReference type="AlphaFoldDB" id="A0A2G8RYS6"/>
<dbReference type="Pfam" id="PF07249">
    <property type="entry name" value="Cerato-platanin"/>
    <property type="match status" value="1"/>
</dbReference>
<comment type="similarity">
    <text evidence="2">Belongs to the cerato-platanin family.</text>
</comment>
<evidence type="ECO:0000313" key="5">
    <source>
        <dbReference type="EMBL" id="PIL26671.1"/>
    </source>
</evidence>
<comment type="caution">
    <text evidence="5">The sequence shown here is derived from an EMBL/GenBank/DDBJ whole genome shotgun (WGS) entry which is preliminary data.</text>
</comment>
<reference evidence="5 6" key="1">
    <citation type="journal article" date="2015" name="Sci. Rep.">
        <title>Chromosome-level genome map provides insights into diverse defense mechanisms in the medicinal fungus Ganoderma sinense.</title>
        <authorList>
            <person name="Zhu Y."/>
            <person name="Xu J."/>
            <person name="Sun C."/>
            <person name="Zhou S."/>
            <person name="Xu H."/>
            <person name="Nelson D.R."/>
            <person name="Qian J."/>
            <person name="Song J."/>
            <person name="Luo H."/>
            <person name="Xiang L."/>
            <person name="Li Y."/>
            <person name="Xu Z."/>
            <person name="Ji A."/>
            <person name="Wang L."/>
            <person name="Lu S."/>
            <person name="Hayward A."/>
            <person name="Sun W."/>
            <person name="Li X."/>
            <person name="Schwartz D.C."/>
            <person name="Wang Y."/>
            <person name="Chen S."/>
        </authorList>
    </citation>
    <scope>NUCLEOTIDE SEQUENCE [LARGE SCALE GENOMIC DNA]</scope>
    <source>
        <strain evidence="5 6">ZZ0214-1</strain>
    </source>
</reference>
<protein>
    <recommendedName>
        <fullName evidence="7">Cerato-platanin</fullName>
    </recommendedName>
</protein>
<evidence type="ECO:0000256" key="2">
    <source>
        <dbReference type="ARBA" id="ARBA00010421"/>
    </source>
</evidence>
<dbReference type="GO" id="GO:0005576">
    <property type="term" value="C:extracellular region"/>
    <property type="evidence" value="ECO:0007669"/>
    <property type="project" value="UniProtKB-SubCell"/>
</dbReference>
<organism evidence="5 6">
    <name type="scientific">Ganoderma sinense ZZ0214-1</name>
    <dbReference type="NCBI Taxonomy" id="1077348"/>
    <lineage>
        <taxon>Eukaryota</taxon>
        <taxon>Fungi</taxon>
        <taxon>Dikarya</taxon>
        <taxon>Basidiomycota</taxon>
        <taxon>Agaricomycotina</taxon>
        <taxon>Agaricomycetes</taxon>
        <taxon>Polyporales</taxon>
        <taxon>Polyporaceae</taxon>
        <taxon>Ganoderma</taxon>
    </lineage>
</organism>
<comment type="subcellular location">
    <subcellularLocation>
        <location evidence="1">Secreted</location>
    </subcellularLocation>
</comment>
<dbReference type="Gene3D" id="2.40.40.10">
    <property type="entry name" value="RlpA-like domain"/>
    <property type="match status" value="1"/>
</dbReference>
<gene>
    <name evidence="5" type="ORF">GSI_11247</name>
</gene>
<dbReference type="InterPro" id="IPR010829">
    <property type="entry name" value="Cerato-platanin"/>
</dbReference>
<dbReference type="OrthoDB" id="4898945at2759"/>
<evidence type="ECO:0000256" key="3">
    <source>
        <dbReference type="ARBA" id="ARBA00022525"/>
    </source>
</evidence>
<accession>A0A2G8RYS6</accession>
<feature type="signal peptide" evidence="4">
    <location>
        <begin position="1"/>
        <end position="21"/>
    </location>
</feature>
<keyword evidence="6" id="KW-1185">Reference proteome</keyword>
<name>A0A2G8RYS6_9APHY</name>